<dbReference type="Pfam" id="PF05401">
    <property type="entry name" value="NodS"/>
    <property type="match status" value="1"/>
</dbReference>
<comment type="caution">
    <text evidence="1">The sequence shown here is derived from an EMBL/GenBank/DDBJ whole genome shotgun (WGS) entry which is preliminary data.</text>
</comment>
<keyword evidence="2" id="KW-1185">Reference proteome</keyword>
<sequence length="199" mass="21979">MSLPTEYFDEMYRADGDPWKFETRWYEERKYALTLAALPRRRYRSAFEPGCSIGVLSAALAPRCDALLSTDVAAKAVAATRARVPAARVEQRRIPEDFPDGPFDLIVLSEVGYYLDSGALARLVDATVAALEPGGDLVLVHWRHPVADYPLDGDTVHDAFAGRPELERTVAHVEDDFRLEVYARTPPAARSVAAAEGLC</sequence>
<accession>A0A545ALK8</accession>
<evidence type="ECO:0000313" key="2">
    <source>
        <dbReference type="Proteomes" id="UP000317982"/>
    </source>
</evidence>
<dbReference type="EMBL" id="VIRS01000019">
    <property type="protein sequence ID" value="TQS42196.1"/>
    <property type="molecule type" value="Genomic_DNA"/>
</dbReference>
<dbReference type="GO" id="GO:0008757">
    <property type="term" value="F:S-adenosylmethionine-dependent methyltransferase activity"/>
    <property type="evidence" value="ECO:0007669"/>
    <property type="project" value="InterPro"/>
</dbReference>
<reference evidence="1 2" key="1">
    <citation type="submission" date="2019-07" db="EMBL/GenBank/DDBJ databases">
        <title>Cryptosporangium phraense sp. nov., isolated from plant litter.</title>
        <authorList>
            <person name="Suriyachadkun C."/>
        </authorList>
    </citation>
    <scope>NUCLEOTIDE SEQUENCE [LARGE SCALE GENOMIC DNA]</scope>
    <source>
        <strain evidence="1 2">A-T 5661</strain>
    </source>
</reference>
<dbReference type="GO" id="GO:0009312">
    <property type="term" value="P:oligosaccharide biosynthetic process"/>
    <property type="evidence" value="ECO:0007669"/>
    <property type="project" value="InterPro"/>
</dbReference>
<dbReference type="RefSeq" id="WP_142707253.1">
    <property type="nucleotide sequence ID" value="NZ_VIRS01000019.1"/>
</dbReference>
<dbReference type="Gene3D" id="3.40.50.150">
    <property type="entry name" value="Vaccinia Virus protein VP39"/>
    <property type="match status" value="1"/>
</dbReference>
<organism evidence="1 2">
    <name type="scientific">Cryptosporangium phraense</name>
    <dbReference type="NCBI Taxonomy" id="2593070"/>
    <lineage>
        <taxon>Bacteria</taxon>
        <taxon>Bacillati</taxon>
        <taxon>Actinomycetota</taxon>
        <taxon>Actinomycetes</taxon>
        <taxon>Cryptosporangiales</taxon>
        <taxon>Cryptosporangiaceae</taxon>
        <taxon>Cryptosporangium</taxon>
    </lineage>
</organism>
<dbReference type="InParanoid" id="A0A545ALK8"/>
<protein>
    <submittedName>
        <fullName evidence="1">Methyltransferase domain-containing protein</fullName>
    </submittedName>
</protein>
<proteinExistence type="predicted"/>
<dbReference type="InterPro" id="IPR029063">
    <property type="entry name" value="SAM-dependent_MTases_sf"/>
</dbReference>
<name>A0A545ALK8_9ACTN</name>
<dbReference type="AlphaFoldDB" id="A0A545ALK8"/>
<dbReference type="InterPro" id="IPR008715">
    <property type="entry name" value="SAM-MeTfrase_NodS-like"/>
</dbReference>
<gene>
    <name evidence="1" type="ORF">FL583_24970</name>
</gene>
<dbReference type="SUPFAM" id="SSF53335">
    <property type="entry name" value="S-adenosyl-L-methionine-dependent methyltransferases"/>
    <property type="match status" value="1"/>
</dbReference>
<keyword evidence="1" id="KW-0808">Transferase</keyword>
<dbReference type="Proteomes" id="UP000317982">
    <property type="component" value="Unassembled WGS sequence"/>
</dbReference>
<dbReference type="OrthoDB" id="116799at2"/>
<evidence type="ECO:0000313" key="1">
    <source>
        <dbReference type="EMBL" id="TQS42196.1"/>
    </source>
</evidence>
<keyword evidence="1" id="KW-0489">Methyltransferase</keyword>
<dbReference type="GO" id="GO:0032259">
    <property type="term" value="P:methylation"/>
    <property type="evidence" value="ECO:0007669"/>
    <property type="project" value="UniProtKB-KW"/>
</dbReference>